<dbReference type="InterPro" id="IPR009506">
    <property type="entry name" value="YjiS-like"/>
</dbReference>
<dbReference type="Proteomes" id="UP000186019">
    <property type="component" value="Unassembled WGS sequence"/>
</dbReference>
<evidence type="ECO:0000259" key="1">
    <source>
        <dbReference type="Pfam" id="PF06568"/>
    </source>
</evidence>
<proteinExistence type="predicted"/>
<name>A0A1N7E7S5_9RHOB</name>
<dbReference type="RefSeq" id="WP_076529930.1">
    <property type="nucleotide sequence ID" value="NZ_CANNEL010000002.1"/>
</dbReference>
<dbReference type="EMBL" id="FTNV01000001">
    <property type="protein sequence ID" value="SIR84058.1"/>
    <property type="molecule type" value="Genomic_DNA"/>
</dbReference>
<dbReference type="STRING" id="573024.SAMN05216208_2108"/>
<gene>
    <name evidence="2" type="ORF">SAMN05421666_0026</name>
</gene>
<evidence type="ECO:0000313" key="2">
    <source>
        <dbReference type="EMBL" id="SIR84058.1"/>
    </source>
</evidence>
<keyword evidence="3" id="KW-1185">Reference proteome</keyword>
<feature type="domain" description="YjiS-like" evidence="1">
    <location>
        <begin position="28"/>
        <end position="58"/>
    </location>
</feature>
<dbReference type="OrthoDB" id="8244198at2"/>
<protein>
    <recommendedName>
        <fullName evidence="1">YjiS-like domain-containing protein</fullName>
    </recommendedName>
</protein>
<accession>A0A1N7E7S5</accession>
<dbReference type="Pfam" id="PF06568">
    <property type="entry name" value="YjiS-like"/>
    <property type="match status" value="1"/>
</dbReference>
<reference evidence="2 3" key="1">
    <citation type="submission" date="2017-01" db="EMBL/GenBank/DDBJ databases">
        <authorList>
            <person name="Mah S.A."/>
            <person name="Swanson W.J."/>
            <person name="Moy G.W."/>
            <person name="Vacquier V.D."/>
        </authorList>
    </citation>
    <scope>NUCLEOTIDE SEQUENCE [LARGE SCALE GENOMIC DNA]</scope>
    <source>
        <strain evidence="2 3">DSM 29590</strain>
    </source>
</reference>
<dbReference type="AlphaFoldDB" id="A0A1N7E7S5"/>
<sequence>MSYTSHAHAGRATAGHTLSAAFGDMKNKIARRRAYRQTVNALSDLSDHELADLGLSRSTIPSHAWQAVYGTRHKG</sequence>
<evidence type="ECO:0000313" key="3">
    <source>
        <dbReference type="Proteomes" id="UP000186019"/>
    </source>
</evidence>
<organism evidence="2 3">
    <name type="scientific">Roseovarius nanhaiticus</name>
    <dbReference type="NCBI Taxonomy" id="573024"/>
    <lineage>
        <taxon>Bacteria</taxon>
        <taxon>Pseudomonadati</taxon>
        <taxon>Pseudomonadota</taxon>
        <taxon>Alphaproteobacteria</taxon>
        <taxon>Rhodobacterales</taxon>
        <taxon>Roseobacteraceae</taxon>
        <taxon>Roseovarius</taxon>
    </lineage>
</organism>